<evidence type="ECO:0000256" key="1">
    <source>
        <dbReference type="SAM" id="MobiDB-lite"/>
    </source>
</evidence>
<feature type="compositionally biased region" description="Basic and acidic residues" evidence="1">
    <location>
        <begin position="169"/>
        <end position="199"/>
    </location>
</feature>
<feature type="region of interest" description="Disordered" evidence="1">
    <location>
        <begin position="142"/>
        <end position="199"/>
    </location>
</feature>
<accession>A0A0A1UFQ6</accession>
<dbReference type="KEGG" id="eiv:EIN_508670"/>
<evidence type="ECO:0008006" key="4">
    <source>
        <dbReference type="Google" id="ProtNLM"/>
    </source>
</evidence>
<sequence>MEKPTLPPIIDTTNYEESVTHLQTVLHKEKECEKTCVAYLKSINKFFATLDDLSILLNQTKQKCEGDGDLLVNIRNKVLQNLVELEKSRCDNELKINSFRKSQIQEDFFQIESSLTSKMKTSIFPSSSQLSKSDERISILQTNEFSTHPENSKNITKRETSKPHKKSEKAKADAHDISPTKKDIEKYSKTAKSESEDKSTILEDDEGDLLEMETSGFKRLSNDTYTVNPFALDSLTENAQSMTSDDMLTIEEKAQIFAWSGRSVGKMVYDYDKTPSRVCSSLFIKAILGCNGLVVVVSVEDSVFGVCLYEKVLRTSTNVDDPKSFVFTLHENGIDKRKKFLIKKENSKHAFYIGAINSMAFFNVGKGDIRVSANREKKVICDCKQNAFDYGGSTKNIVGDVNDNKTVVPLKRFVVYKLEMK</sequence>
<evidence type="ECO:0000313" key="3">
    <source>
        <dbReference type="Proteomes" id="UP000014680"/>
    </source>
</evidence>
<protein>
    <recommendedName>
        <fullName evidence="4">TLDc domain-containing protein</fullName>
    </recommendedName>
</protein>
<feature type="compositionally biased region" description="Polar residues" evidence="1">
    <location>
        <begin position="142"/>
        <end position="154"/>
    </location>
</feature>
<dbReference type="AlphaFoldDB" id="A0A0A1UFQ6"/>
<dbReference type="RefSeq" id="XP_004259637.1">
    <property type="nucleotide sequence ID" value="XM_004259589.1"/>
</dbReference>
<dbReference type="EMBL" id="KB206320">
    <property type="protein sequence ID" value="ELP92866.1"/>
    <property type="molecule type" value="Genomic_DNA"/>
</dbReference>
<evidence type="ECO:0000313" key="2">
    <source>
        <dbReference type="EMBL" id="ELP92866.1"/>
    </source>
</evidence>
<reference evidence="2 3" key="1">
    <citation type="submission" date="2012-10" db="EMBL/GenBank/DDBJ databases">
        <authorList>
            <person name="Zafar N."/>
            <person name="Inman J."/>
            <person name="Hall N."/>
            <person name="Lorenzi H."/>
            <person name="Caler E."/>
        </authorList>
    </citation>
    <scope>NUCLEOTIDE SEQUENCE [LARGE SCALE GENOMIC DNA]</scope>
    <source>
        <strain evidence="2 3">IP1</strain>
    </source>
</reference>
<dbReference type="Proteomes" id="UP000014680">
    <property type="component" value="Unassembled WGS sequence"/>
</dbReference>
<proteinExistence type="predicted"/>
<organism evidence="2 3">
    <name type="scientific">Entamoeba invadens IP1</name>
    <dbReference type="NCBI Taxonomy" id="370355"/>
    <lineage>
        <taxon>Eukaryota</taxon>
        <taxon>Amoebozoa</taxon>
        <taxon>Evosea</taxon>
        <taxon>Archamoebae</taxon>
        <taxon>Mastigamoebida</taxon>
        <taxon>Entamoebidae</taxon>
        <taxon>Entamoeba</taxon>
    </lineage>
</organism>
<name>A0A0A1UFQ6_ENTIV</name>
<dbReference type="VEuPathDB" id="AmoebaDB:EIN_508670"/>
<dbReference type="GeneID" id="14891827"/>
<gene>
    <name evidence="2" type="ORF">EIN_508670</name>
</gene>
<keyword evidence="3" id="KW-1185">Reference proteome</keyword>